<proteinExistence type="predicted"/>
<evidence type="ECO:0000313" key="3">
    <source>
        <dbReference type="Proteomes" id="UP000077266"/>
    </source>
</evidence>
<organism evidence="2 3">
    <name type="scientific">Exidia glandulosa HHB12029</name>
    <dbReference type="NCBI Taxonomy" id="1314781"/>
    <lineage>
        <taxon>Eukaryota</taxon>
        <taxon>Fungi</taxon>
        <taxon>Dikarya</taxon>
        <taxon>Basidiomycota</taxon>
        <taxon>Agaricomycotina</taxon>
        <taxon>Agaricomycetes</taxon>
        <taxon>Auriculariales</taxon>
        <taxon>Exidiaceae</taxon>
        <taxon>Exidia</taxon>
    </lineage>
</organism>
<protein>
    <recommendedName>
        <fullName evidence="1">F-box domain-containing protein</fullName>
    </recommendedName>
</protein>
<gene>
    <name evidence="2" type="ORF">EXIGLDRAFT_835622</name>
</gene>
<dbReference type="InterPro" id="IPR001810">
    <property type="entry name" value="F-box_dom"/>
</dbReference>
<dbReference type="SMART" id="SM00256">
    <property type="entry name" value="FBOX"/>
    <property type="match status" value="1"/>
</dbReference>
<dbReference type="PANTHER" id="PTHR38926:SF5">
    <property type="entry name" value="F-BOX AND LEUCINE-RICH REPEAT PROTEIN 6"/>
    <property type="match status" value="1"/>
</dbReference>
<dbReference type="SUPFAM" id="SSF81383">
    <property type="entry name" value="F-box domain"/>
    <property type="match status" value="1"/>
</dbReference>
<evidence type="ECO:0000313" key="2">
    <source>
        <dbReference type="EMBL" id="KZV93552.1"/>
    </source>
</evidence>
<sequence length="552" mass="60835">MLAPDIVAHLQLAVAHALKDAWGRREPDTGTTLADIASAMRKLCDASILSVVRALERGPAELPDEIWGHIWSYLRLCDLVAATHVCRAWRTMALDNSTLWGRIILGPMRHVSSCECVTCCGIANLHERPRYLDQCIGRLEILLDRSKNASLDVTLGTTLISEPRLESGPFGRICGILCRHSSRLVSLELLLPCGEWVRILIYSLETLPCLRRLEIRNSGSTGLDCSLASTLAFSPMPNLATLNCGDSVKWDQMIASAPAVLSLCTCVWSVAHLENVLHSFPAFRELSLAMDMSDWSETSGLADLIRERCGQLQILQLTRVPARLDATSLALLVQSRTPDVTIVVSQDFPTEGADSNLSSCTVLSTLAQLSGSISLVFTDRPAGLRFSIIARDAHRVRKLELPQTWPTAQALKFTWTEIAASSIVSLDFPWVFRTLVLATLASLPALEHLTIIVPWSPHDPFSQPVLRKRLQVEEPYTLAEVPSLNRISMKSNELVSLSAAMTSEFFERLLAGRRVGALATHNVRFEGSVQRIEAVADEVLVTFDPIPPRNLV</sequence>
<evidence type="ECO:0000259" key="1">
    <source>
        <dbReference type="PROSITE" id="PS50181"/>
    </source>
</evidence>
<dbReference type="InterPro" id="IPR036047">
    <property type="entry name" value="F-box-like_dom_sf"/>
</dbReference>
<dbReference type="SUPFAM" id="SSF52047">
    <property type="entry name" value="RNI-like"/>
    <property type="match status" value="1"/>
</dbReference>
<dbReference type="Pfam" id="PF12937">
    <property type="entry name" value="F-box-like"/>
    <property type="match status" value="1"/>
</dbReference>
<keyword evidence="3" id="KW-1185">Reference proteome</keyword>
<feature type="domain" description="F-box" evidence="1">
    <location>
        <begin position="56"/>
        <end position="103"/>
    </location>
</feature>
<accession>A0A165IL51</accession>
<dbReference type="Gene3D" id="1.20.1280.50">
    <property type="match status" value="1"/>
</dbReference>
<dbReference type="InParanoid" id="A0A165IL51"/>
<dbReference type="AlphaFoldDB" id="A0A165IL51"/>
<dbReference type="Proteomes" id="UP000077266">
    <property type="component" value="Unassembled WGS sequence"/>
</dbReference>
<name>A0A165IL51_EXIGL</name>
<reference evidence="2 3" key="1">
    <citation type="journal article" date="2016" name="Mol. Biol. Evol.">
        <title>Comparative Genomics of Early-Diverging Mushroom-Forming Fungi Provides Insights into the Origins of Lignocellulose Decay Capabilities.</title>
        <authorList>
            <person name="Nagy L.G."/>
            <person name="Riley R."/>
            <person name="Tritt A."/>
            <person name="Adam C."/>
            <person name="Daum C."/>
            <person name="Floudas D."/>
            <person name="Sun H."/>
            <person name="Yadav J.S."/>
            <person name="Pangilinan J."/>
            <person name="Larsson K.H."/>
            <person name="Matsuura K."/>
            <person name="Barry K."/>
            <person name="Labutti K."/>
            <person name="Kuo R."/>
            <person name="Ohm R.A."/>
            <person name="Bhattacharya S.S."/>
            <person name="Shirouzu T."/>
            <person name="Yoshinaga Y."/>
            <person name="Martin F.M."/>
            <person name="Grigoriev I.V."/>
            <person name="Hibbett D.S."/>
        </authorList>
    </citation>
    <scope>NUCLEOTIDE SEQUENCE [LARGE SCALE GENOMIC DNA]</scope>
    <source>
        <strain evidence="2 3">HHB12029</strain>
    </source>
</reference>
<dbReference type="CDD" id="cd09917">
    <property type="entry name" value="F-box_SF"/>
    <property type="match status" value="1"/>
</dbReference>
<dbReference type="PROSITE" id="PS50181">
    <property type="entry name" value="FBOX"/>
    <property type="match status" value="1"/>
</dbReference>
<dbReference type="EMBL" id="KV425988">
    <property type="protein sequence ID" value="KZV93552.1"/>
    <property type="molecule type" value="Genomic_DNA"/>
</dbReference>
<dbReference type="OrthoDB" id="2269034at2759"/>
<dbReference type="PANTHER" id="PTHR38926">
    <property type="entry name" value="F-BOX DOMAIN CONTAINING PROTEIN, EXPRESSED"/>
    <property type="match status" value="1"/>
</dbReference>